<dbReference type="STRING" id="521045.Kole_0666"/>
<evidence type="ECO:0000313" key="4">
    <source>
        <dbReference type="Proteomes" id="UP000002382"/>
    </source>
</evidence>
<organism evidence="3 4">
    <name type="scientific">Kosmotoga olearia (strain ATCC BAA-1733 / DSM 21960 / TBF 19.5.1)</name>
    <dbReference type="NCBI Taxonomy" id="521045"/>
    <lineage>
        <taxon>Bacteria</taxon>
        <taxon>Thermotogati</taxon>
        <taxon>Thermotogota</taxon>
        <taxon>Thermotogae</taxon>
        <taxon>Kosmotogales</taxon>
        <taxon>Kosmotogaceae</taxon>
        <taxon>Kosmotoga</taxon>
    </lineage>
</organism>
<protein>
    <recommendedName>
        <fullName evidence="2">CRISPR type III-associated protein domain-containing protein</fullName>
    </recommendedName>
</protein>
<evidence type="ECO:0000259" key="2">
    <source>
        <dbReference type="Pfam" id="PF03787"/>
    </source>
</evidence>
<dbReference type="InterPro" id="IPR005537">
    <property type="entry name" value="RAMP_III_fam"/>
</dbReference>
<dbReference type="eggNOG" id="COG1604">
    <property type="taxonomic scope" value="Bacteria"/>
</dbReference>
<sequence>MILDYNSQSIFEIQGKGIIRELTKEFKNEQPDGKKIIEVLNKLSNSELTVVFKYFETQENSDGGNYVRKVYKGRKKSEDINDNRLSKEFYLKIDEEILKILPPYSFIIEFEFTLEKPYISKDDENFTIIENSIKREKVLGCPYIPGSTWKGCLRSALWQEGMKENNKQIIRIFGNERQEKDSFRQGRLHFFPTFFSKCSFEIINPHDRKTRTGTMPILIECVPIGEKGKFSLLYVPFDLIGKEQEEIKNQTLEDLKLIVKGLKAMFTVYGFGAKTSSGYGLASNIIENGKVYTDISIKIEKETEAIKLPKNFRKYLNENGTVRSELVDSETGELLSNNRFQEKKGELGFQSGNEFSQFKRWYKEKGEAYRNQLNVKDSPKNMCEFNSFDELIDMLKKYML</sequence>
<evidence type="ECO:0000313" key="3">
    <source>
        <dbReference type="EMBL" id="ACR79382.1"/>
    </source>
</evidence>
<feature type="domain" description="CRISPR type III-associated protein" evidence="2">
    <location>
        <begin position="127"/>
        <end position="281"/>
    </location>
</feature>
<dbReference type="OrthoDB" id="9813956at2"/>
<gene>
    <name evidence="3" type="ordered locus">Kole_0666</name>
</gene>
<reference evidence="3 4" key="2">
    <citation type="journal article" date="2011" name="J. Bacteriol.">
        <title>Genome Sequence of Kosmotoga olearia Strain TBF 19.5.1, a Thermophilic Bacterium with a Wide Growth Temperature Range, Isolated from the Troll B Oil Platform in the North Sea.</title>
        <authorList>
            <person name="Swithers K.S."/>
            <person name="Dipippo J.L."/>
            <person name="Bruce D.C."/>
            <person name="Detter C."/>
            <person name="Tapia R."/>
            <person name="Han S."/>
            <person name="Goodwin L.A."/>
            <person name="Han J."/>
            <person name="Woyke T."/>
            <person name="Pitluck S."/>
            <person name="Pennacchio L."/>
            <person name="Nolan M."/>
            <person name="Mikhailova N."/>
            <person name="Land M.L."/>
            <person name="Nesbo C.L."/>
            <person name="Gogarten J.P."/>
            <person name="Noll K.M."/>
        </authorList>
    </citation>
    <scope>NUCLEOTIDE SEQUENCE [LARGE SCALE GENOMIC DNA]</scope>
    <source>
        <strain evidence="4">ATCC BAA-1733 / DSM 21960 / TBF 19.5.1</strain>
    </source>
</reference>
<reference evidence="3 4" key="1">
    <citation type="submission" date="2009-06" db="EMBL/GenBank/DDBJ databases">
        <title>Complete sequence of Thermotogales bacterium TBF 19.5.1.</title>
        <authorList>
            <consortium name="US DOE Joint Genome Institute"/>
            <person name="Lucas S."/>
            <person name="Copeland A."/>
            <person name="Lapidus A."/>
            <person name="Glavina del Rio T."/>
            <person name="Tice H."/>
            <person name="Bruce D."/>
            <person name="Goodwin L."/>
            <person name="Pitluck S."/>
            <person name="Chertkov O."/>
            <person name="Brettin T."/>
            <person name="Detter J.C."/>
            <person name="Han C."/>
            <person name="Schmutz J."/>
            <person name="Larimer F."/>
            <person name="Land M."/>
            <person name="Hauser L."/>
            <person name="Kyrpides N."/>
            <person name="Ovchinnikova G."/>
            <person name="Noll K."/>
        </authorList>
    </citation>
    <scope>NUCLEOTIDE SEQUENCE [LARGE SCALE GENOMIC DNA]</scope>
    <source>
        <strain evidence="4">ATCC BAA-1733 / DSM 21960 / TBF 19.5.1</strain>
    </source>
</reference>
<dbReference type="EMBL" id="CP001634">
    <property type="protein sequence ID" value="ACR79382.1"/>
    <property type="molecule type" value="Genomic_DNA"/>
</dbReference>
<dbReference type="HOGENOM" id="CLU_055089_0_0_0"/>
<accession>C5CFA5</accession>
<name>C5CFA5_KOSOT</name>
<evidence type="ECO:0000256" key="1">
    <source>
        <dbReference type="ARBA" id="ARBA00023118"/>
    </source>
</evidence>
<dbReference type="RefSeq" id="WP_015868048.1">
    <property type="nucleotide sequence ID" value="NC_012785.1"/>
</dbReference>
<dbReference type="Proteomes" id="UP000002382">
    <property type="component" value="Chromosome"/>
</dbReference>
<keyword evidence="1" id="KW-0051">Antiviral defense</keyword>
<dbReference type="GO" id="GO:0051607">
    <property type="term" value="P:defense response to virus"/>
    <property type="evidence" value="ECO:0007669"/>
    <property type="project" value="UniProtKB-KW"/>
</dbReference>
<dbReference type="KEGG" id="kol:Kole_0666"/>
<proteinExistence type="predicted"/>
<dbReference type="Pfam" id="PF03787">
    <property type="entry name" value="RAMPs"/>
    <property type="match status" value="1"/>
</dbReference>
<dbReference type="AlphaFoldDB" id="C5CFA5"/>
<dbReference type="CDD" id="cd09726">
    <property type="entry name" value="RAMP_I_III"/>
    <property type="match status" value="1"/>
</dbReference>
<keyword evidence="4" id="KW-1185">Reference proteome</keyword>